<feature type="compositionally biased region" description="Pro residues" evidence="1">
    <location>
        <begin position="30"/>
        <end position="47"/>
    </location>
</feature>
<proteinExistence type="predicted"/>
<protein>
    <submittedName>
        <fullName evidence="2">Uncharacterized protein</fullName>
    </submittedName>
</protein>
<evidence type="ECO:0000313" key="2">
    <source>
        <dbReference type="EMBL" id="KAF3594261.1"/>
    </source>
</evidence>
<keyword evidence="3" id="KW-1185">Reference proteome</keyword>
<gene>
    <name evidence="2" type="ORF">DY000_02021274</name>
</gene>
<feature type="region of interest" description="Disordered" evidence="1">
    <location>
        <begin position="73"/>
        <end position="109"/>
    </location>
</feature>
<reference evidence="2 3" key="1">
    <citation type="journal article" date="2020" name="BMC Genomics">
        <title>Intraspecific diversification of the crop wild relative Brassica cretica Lam. using demographic model selection.</title>
        <authorList>
            <person name="Kioukis A."/>
            <person name="Michalopoulou V.A."/>
            <person name="Briers L."/>
            <person name="Pirintsos S."/>
            <person name="Studholme D.J."/>
            <person name="Pavlidis P."/>
            <person name="Sarris P.F."/>
        </authorList>
    </citation>
    <scope>NUCLEOTIDE SEQUENCE [LARGE SCALE GENOMIC DNA]</scope>
    <source>
        <strain evidence="3">cv. PFS-1207/04</strain>
    </source>
</reference>
<sequence length="109" mass="11941">MHRISRALSGSRKTVTATLPRRYTVQQPGGPQPHQPEAALPPFPPMPDMSTPPEGDFHRVVVDALTASWDKVSRCRCSSRRSVRSSSPLAAGPSRQPRGTYSDDTTDED</sequence>
<feature type="region of interest" description="Disordered" evidence="1">
    <location>
        <begin position="1"/>
        <end position="57"/>
    </location>
</feature>
<name>A0ABQ7ECL8_BRACR</name>
<evidence type="ECO:0000313" key="3">
    <source>
        <dbReference type="Proteomes" id="UP000266723"/>
    </source>
</evidence>
<dbReference type="Proteomes" id="UP000266723">
    <property type="component" value="Unassembled WGS sequence"/>
</dbReference>
<evidence type="ECO:0000256" key="1">
    <source>
        <dbReference type="SAM" id="MobiDB-lite"/>
    </source>
</evidence>
<accession>A0ABQ7ECL8</accession>
<comment type="caution">
    <text evidence="2">The sequence shown here is derived from an EMBL/GenBank/DDBJ whole genome shotgun (WGS) entry which is preliminary data.</text>
</comment>
<dbReference type="EMBL" id="QGKV02000299">
    <property type="protein sequence ID" value="KAF3594261.1"/>
    <property type="molecule type" value="Genomic_DNA"/>
</dbReference>
<organism evidence="2 3">
    <name type="scientific">Brassica cretica</name>
    <name type="common">Mustard</name>
    <dbReference type="NCBI Taxonomy" id="69181"/>
    <lineage>
        <taxon>Eukaryota</taxon>
        <taxon>Viridiplantae</taxon>
        <taxon>Streptophyta</taxon>
        <taxon>Embryophyta</taxon>
        <taxon>Tracheophyta</taxon>
        <taxon>Spermatophyta</taxon>
        <taxon>Magnoliopsida</taxon>
        <taxon>eudicotyledons</taxon>
        <taxon>Gunneridae</taxon>
        <taxon>Pentapetalae</taxon>
        <taxon>rosids</taxon>
        <taxon>malvids</taxon>
        <taxon>Brassicales</taxon>
        <taxon>Brassicaceae</taxon>
        <taxon>Brassiceae</taxon>
        <taxon>Brassica</taxon>
    </lineage>
</organism>